<dbReference type="InterPro" id="IPR036761">
    <property type="entry name" value="TTHA0802/YceI-like_sf"/>
</dbReference>
<reference evidence="3" key="1">
    <citation type="submission" date="2017-04" db="EMBL/GenBank/DDBJ databases">
        <authorList>
            <person name="Varghese N."/>
            <person name="Submissions S."/>
        </authorList>
    </citation>
    <scope>NUCLEOTIDE SEQUENCE [LARGE SCALE GENOMIC DNA]</scope>
    <source>
        <strain evidence="3">DSM 16537</strain>
    </source>
</reference>
<organism evidence="2 3">
    <name type="scientific">Aquiflexum balticum DSM 16537</name>
    <dbReference type="NCBI Taxonomy" id="758820"/>
    <lineage>
        <taxon>Bacteria</taxon>
        <taxon>Pseudomonadati</taxon>
        <taxon>Bacteroidota</taxon>
        <taxon>Cytophagia</taxon>
        <taxon>Cytophagales</taxon>
        <taxon>Cyclobacteriaceae</taxon>
        <taxon>Aquiflexum</taxon>
    </lineage>
</organism>
<dbReference type="InterPro" id="IPR007372">
    <property type="entry name" value="Lipid/polyisoprenoid-bd_YceI"/>
</dbReference>
<dbReference type="AlphaFoldDB" id="A0A1W2H9M3"/>
<dbReference type="Pfam" id="PF04264">
    <property type="entry name" value="YceI"/>
    <property type="match status" value="1"/>
</dbReference>
<sequence length="193" mass="21085">MNMKHNGYWIFRIMVLVLIFTGSQLLAQTKYTLAPSSEMKISGGSTLHDWDMTSNAAKGEGMFVMEGNQFKGIKSLKVQMEAETLKSGTRGLDSNAYKALDTKKNKDVSFTLKEITGSGSSYQAKGDFTIAGVTKPASFPVKLTQSGSNLTFEGSFDTKLTNFSIDPPTALLGTVKTHDDIKISFKTIFQPSK</sequence>
<dbReference type="STRING" id="758820.SAMN00777080_3904"/>
<name>A0A1W2H9M3_9BACT</name>
<dbReference type="PANTHER" id="PTHR34406">
    <property type="entry name" value="PROTEIN YCEI"/>
    <property type="match status" value="1"/>
</dbReference>
<dbReference type="SUPFAM" id="SSF101874">
    <property type="entry name" value="YceI-like"/>
    <property type="match status" value="1"/>
</dbReference>
<accession>A0A1W2H9M3</accession>
<feature type="domain" description="Lipid/polyisoprenoid-binding YceI-like" evidence="1">
    <location>
        <begin position="30"/>
        <end position="190"/>
    </location>
</feature>
<keyword evidence="3" id="KW-1185">Reference proteome</keyword>
<dbReference type="EMBL" id="LT838813">
    <property type="protein sequence ID" value="SMD45256.1"/>
    <property type="molecule type" value="Genomic_DNA"/>
</dbReference>
<evidence type="ECO:0000259" key="1">
    <source>
        <dbReference type="SMART" id="SM00867"/>
    </source>
</evidence>
<gene>
    <name evidence="2" type="ORF">SAMN00777080_3904</name>
</gene>
<dbReference type="Proteomes" id="UP000192333">
    <property type="component" value="Chromosome I"/>
</dbReference>
<dbReference type="SMART" id="SM00867">
    <property type="entry name" value="YceI"/>
    <property type="match status" value="1"/>
</dbReference>
<dbReference type="Gene3D" id="2.40.128.110">
    <property type="entry name" value="Lipid/polyisoprenoid-binding, YceI-like"/>
    <property type="match status" value="1"/>
</dbReference>
<proteinExistence type="predicted"/>
<dbReference type="PANTHER" id="PTHR34406:SF1">
    <property type="entry name" value="PROTEIN YCEI"/>
    <property type="match status" value="1"/>
</dbReference>
<evidence type="ECO:0000313" key="2">
    <source>
        <dbReference type="EMBL" id="SMD45256.1"/>
    </source>
</evidence>
<protein>
    <submittedName>
        <fullName evidence="2">Uncharacterized conserved protein</fullName>
    </submittedName>
</protein>
<evidence type="ECO:0000313" key="3">
    <source>
        <dbReference type="Proteomes" id="UP000192333"/>
    </source>
</evidence>